<evidence type="ECO:0000256" key="4">
    <source>
        <dbReference type="ARBA" id="ARBA00023136"/>
    </source>
</evidence>
<comment type="similarity">
    <text evidence="5">Belongs to the 4-toluene sulfonate uptake permease (TSUP) (TC 2.A.102) family.</text>
</comment>
<dbReference type="AlphaFoldDB" id="A0A177E5H9"/>
<accession>A0A177E5H9</accession>
<sequence length="314" mass="33514">MYIYLPIALTSVNIFLIVGLGLMVGLLSGLFGVGGGFLMTPLLIMIGIPPTVAAATDANQIVAASSSGVIAHWRLGNVDFKMGLLLLIGGFTGGALGVHIIKILKAMGNANFLIKITYVVMLGLVGGFMFVESLIALRKSKHKDNPGATAISSGEMVVETKKRSFLRSLPFQVYFEKSGVSHSVIVPVALGMLVGILAAIMGVGGGFLMVPVMLYFLRMPMHVVVGTSLFQIMFTCTEVTFLQAYANHTVDFILAILLLLGSTFGAQMGARIGRRLKGDQLKILLSLIILIITVKMLLSIVMKPDILLSYKGGH</sequence>
<comment type="subcellular location">
    <subcellularLocation>
        <location evidence="5">Cell membrane</location>
        <topology evidence="5">Multi-pass membrane protein</topology>
    </subcellularLocation>
    <subcellularLocation>
        <location evidence="1">Membrane</location>
        <topology evidence="1">Multi-pass membrane protein</topology>
    </subcellularLocation>
</comment>
<keyword evidence="7" id="KW-1185">Reference proteome</keyword>
<proteinExistence type="inferred from homology"/>
<protein>
    <recommendedName>
        <fullName evidence="5">Probable membrane transporter protein</fullName>
    </recommendedName>
</protein>
<dbReference type="EMBL" id="LSFI01000074">
    <property type="protein sequence ID" value="OAG26751.1"/>
    <property type="molecule type" value="Genomic_DNA"/>
</dbReference>
<dbReference type="GO" id="GO:0005886">
    <property type="term" value="C:plasma membrane"/>
    <property type="evidence" value="ECO:0007669"/>
    <property type="project" value="UniProtKB-SubCell"/>
</dbReference>
<reference evidence="6 7" key="1">
    <citation type="submission" date="2016-02" db="EMBL/GenBank/DDBJ databases">
        <title>Draft genome sequence of Thermodesulfatator sp. S606.</title>
        <authorList>
            <person name="Lai Q."/>
            <person name="Cao J."/>
            <person name="Dupont S."/>
            <person name="Shao Z."/>
            <person name="Jebbar M."/>
            <person name="Alain K."/>
        </authorList>
    </citation>
    <scope>NUCLEOTIDE SEQUENCE [LARGE SCALE GENOMIC DNA]</scope>
    <source>
        <strain evidence="6 7">S606</strain>
    </source>
</reference>
<comment type="caution">
    <text evidence="6">The sequence shown here is derived from an EMBL/GenBank/DDBJ whole genome shotgun (WGS) entry which is preliminary data.</text>
</comment>
<evidence type="ECO:0000256" key="1">
    <source>
        <dbReference type="ARBA" id="ARBA00004141"/>
    </source>
</evidence>
<gene>
    <name evidence="6" type="ORF">TH606_10680</name>
</gene>
<dbReference type="RefSeq" id="WP_068543901.1">
    <property type="nucleotide sequence ID" value="NZ_LSFI01000074.1"/>
</dbReference>
<dbReference type="InterPro" id="IPR002781">
    <property type="entry name" value="TM_pro_TauE-like"/>
</dbReference>
<evidence type="ECO:0000313" key="6">
    <source>
        <dbReference type="EMBL" id="OAG26751.1"/>
    </source>
</evidence>
<feature type="transmembrane region" description="Helical" evidence="5">
    <location>
        <begin position="283"/>
        <end position="302"/>
    </location>
</feature>
<feature type="transmembrane region" description="Helical" evidence="5">
    <location>
        <begin position="252"/>
        <end position="271"/>
    </location>
</feature>
<dbReference type="PANTHER" id="PTHR43701">
    <property type="entry name" value="MEMBRANE TRANSPORTER PROTEIN MJ0441-RELATED"/>
    <property type="match status" value="1"/>
</dbReference>
<evidence type="ECO:0000256" key="5">
    <source>
        <dbReference type="RuleBase" id="RU363041"/>
    </source>
</evidence>
<dbReference type="STRING" id="1795632.TH606_10680"/>
<feature type="transmembrane region" description="Helical" evidence="5">
    <location>
        <begin position="184"/>
        <end position="217"/>
    </location>
</feature>
<dbReference type="OrthoDB" id="9779078at2"/>
<feature type="transmembrane region" description="Helical" evidence="5">
    <location>
        <begin position="12"/>
        <end position="33"/>
    </location>
</feature>
<name>A0A177E5H9_9BACT</name>
<evidence type="ECO:0000313" key="7">
    <source>
        <dbReference type="Proteomes" id="UP000076964"/>
    </source>
</evidence>
<dbReference type="PANTHER" id="PTHR43701:SF12">
    <property type="entry name" value="MEMBRANE TRANSPORTER PROTEIN YTNM-RELATED"/>
    <property type="match status" value="1"/>
</dbReference>
<dbReference type="InterPro" id="IPR051598">
    <property type="entry name" value="TSUP/Inactive_protease-like"/>
</dbReference>
<keyword evidence="4 5" id="KW-0472">Membrane</keyword>
<dbReference type="Proteomes" id="UP000076964">
    <property type="component" value="Unassembled WGS sequence"/>
</dbReference>
<keyword evidence="5" id="KW-1003">Cell membrane</keyword>
<evidence type="ECO:0000256" key="2">
    <source>
        <dbReference type="ARBA" id="ARBA00022692"/>
    </source>
</evidence>
<dbReference type="Pfam" id="PF01925">
    <property type="entry name" value="TauE"/>
    <property type="match status" value="1"/>
</dbReference>
<feature type="transmembrane region" description="Helical" evidence="5">
    <location>
        <begin position="82"/>
        <end position="104"/>
    </location>
</feature>
<keyword evidence="3 5" id="KW-1133">Transmembrane helix</keyword>
<evidence type="ECO:0000256" key="3">
    <source>
        <dbReference type="ARBA" id="ARBA00022989"/>
    </source>
</evidence>
<organism evidence="6 7">
    <name type="scientific">Thermodesulfatator autotrophicus</name>
    <dbReference type="NCBI Taxonomy" id="1795632"/>
    <lineage>
        <taxon>Bacteria</taxon>
        <taxon>Pseudomonadati</taxon>
        <taxon>Thermodesulfobacteriota</taxon>
        <taxon>Thermodesulfobacteria</taxon>
        <taxon>Thermodesulfobacteriales</taxon>
        <taxon>Thermodesulfatatoraceae</taxon>
        <taxon>Thermodesulfatator</taxon>
    </lineage>
</organism>
<feature type="transmembrane region" description="Helical" evidence="5">
    <location>
        <begin position="116"/>
        <end position="137"/>
    </location>
</feature>
<keyword evidence="2 5" id="KW-0812">Transmembrane</keyword>